<dbReference type="Gene3D" id="1.10.238.10">
    <property type="entry name" value="EF-hand"/>
    <property type="match status" value="2"/>
</dbReference>
<dbReference type="SUPFAM" id="SSF103575">
    <property type="entry name" value="Plexin repeat"/>
    <property type="match status" value="1"/>
</dbReference>
<dbReference type="FunFam" id="3.30.1680.10:FF:000001">
    <property type="entry name" value="Semaphorin 3F like"/>
    <property type="match status" value="1"/>
</dbReference>
<evidence type="ECO:0000256" key="8">
    <source>
        <dbReference type="ARBA" id="ARBA00022990"/>
    </source>
</evidence>
<dbReference type="InterPro" id="IPR027231">
    <property type="entry name" value="Semaphorin"/>
</dbReference>
<dbReference type="AlphaFoldDB" id="A0A835ZNN5"/>
<dbReference type="GO" id="GO:0005509">
    <property type="term" value="F:calcium ion binding"/>
    <property type="evidence" value="ECO:0007669"/>
    <property type="project" value="InterPro"/>
</dbReference>
<dbReference type="InterPro" id="IPR001627">
    <property type="entry name" value="Semap_dom"/>
</dbReference>
<comment type="similarity">
    <text evidence="2">Belongs to the semaphorin family.</text>
</comment>
<protein>
    <recommendedName>
        <fullName evidence="15">Troponin C, slow skeletal and cardiac muscles</fullName>
    </recommendedName>
</protein>
<dbReference type="CDD" id="cd05871">
    <property type="entry name" value="Ig_Sema3"/>
    <property type="match status" value="1"/>
</dbReference>
<evidence type="ECO:0000259" key="19">
    <source>
        <dbReference type="PROSITE" id="PS51004"/>
    </source>
</evidence>
<dbReference type="PANTHER" id="PTHR11036">
    <property type="entry name" value="SEMAPHORIN"/>
    <property type="match status" value="1"/>
</dbReference>
<feature type="domain" description="EF-hand" evidence="17">
    <location>
        <begin position="128"/>
        <end position="163"/>
    </location>
</feature>
<dbReference type="SUPFAM" id="SSF47473">
    <property type="entry name" value="EF-hand"/>
    <property type="match status" value="1"/>
</dbReference>
<dbReference type="GO" id="GO:1990584">
    <property type="term" value="C:cardiac Troponin complex"/>
    <property type="evidence" value="ECO:0007669"/>
    <property type="project" value="UniProtKB-ARBA"/>
</dbReference>
<dbReference type="GO" id="GO:0005886">
    <property type="term" value="C:plasma membrane"/>
    <property type="evidence" value="ECO:0007669"/>
    <property type="project" value="TreeGrafter"/>
</dbReference>
<evidence type="ECO:0000256" key="2">
    <source>
        <dbReference type="ARBA" id="ARBA00009492"/>
    </source>
</evidence>
<evidence type="ECO:0000256" key="5">
    <source>
        <dbReference type="ARBA" id="ARBA00022729"/>
    </source>
</evidence>
<keyword evidence="9" id="KW-1015">Disulfide bond</keyword>
<sequence length="885" mass="99325">MDDIYKAAVEQLTEEQKNEFKAAFDIFVLGAEDGCISTKELGKVMRMLGQNPTPEELQEMIDEVDEDGSGTVDFDEFLVMMVRCMKDDSKGKSEEELSDLFRMFDKNADGYIDLEELKIMLQATGETITEDDIEELMKDGDKNNDGRIDYDDLLSANRSAIFLGPRGSLDLQALYLDEYRDRLFLGGRDAIYSLRLDQTWPDPREVLWPPQPGQREECVRKGRDPLVECANFVRLLHPHNRTHLLACGTGAFQPTCALLAVGHRGEHVLHLEPRSMESGRGRCPHEPSRPFASTFVGGELYTGLNADFLGHEAMIFRSGGPRPALRSDSDQNLLHDPRFVLAARIPDNSDPDDDKVYFFFSETVPSPDGGPGRATVSRVGRVCVNDAGGQRVLVNKWSTFLKARLLCSVPGPGGAETHFDQLEDVFLLWPNSGKSLEVYALFSTVSAVFQGYAVCVYHMADIWEVFKGPFAHQDGPQHQWGPYGGKVPFPRPGMCPSKMTAQPGRPFGSTKDYPDEVLQFARAHPLMFRPVRPRRGRPVLVKTHLAQQLRQIVVDRVEAEDGTYDVIFLGTDSGSVLKVIALQGGSSAEPEEVLLEELQVFKVPTPITEMEISVKRQMLYVGSRLGVARLQLHQCETYGSACAECCLARDPYCAWDGASCTRYRPGTSKRRFRRQDIRHGNPALQCLGQSQEEETAGLAATTTIYGTEHNSTFLECLPKSPQAAVHWFLQRPGDERPEQQVKTDERVLQTEQGLLFRRLNRLDAGTYTCMTLEHGFSQVVVRLALEVIVPAQLDILFPREPRPEEPTARGGPASPYSKAWYKDIMQLIGFANLPRVDEYCERVWCPSRSRSRSKQAKGKSWVGLELGKKVKSRVQAERNRTPREV</sequence>
<dbReference type="InterPro" id="IPR002048">
    <property type="entry name" value="EF_hand_dom"/>
</dbReference>
<comment type="similarity">
    <text evidence="14">Belongs to the troponin C family.</text>
</comment>
<dbReference type="InterPro" id="IPR018247">
    <property type="entry name" value="EF_Hand_1_Ca_BS"/>
</dbReference>
<dbReference type="Gene3D" id="2.60.40.10">
    <property type="entry name" value="Immunoglobulins"/>
    <property type="match status" value="1"/>
</dbReference>
<dbReference type="SUPFAM" id="SSF48726">
    <property type="entry name" value="Immunoglobulin"/>
    <property type="match status" value="1"/>
</dbReference>
<dbReference type="Pfam" id="PF01403">
    <property type="entry name" value="Sema"/>
    <property type="match status" value="1"/>
</dbReference>
<dbReference type="EMBL" id="JAEMGP010000019">
    <property type="protein sequence ID" value="KAG5197670.1"/>
    <property type="molecule type" value="Genomic_DNA"/>
</dbReference>
<feature type="domain" description="EF-hand" evidence="17">
    <location>
        <begin position="92"/>
        <end position="127"/>
    </location>
</feature>
<dbReference type="Gene3D" id="2.130.10.10">
    <property type="entry name" value="YVTN repeat-like/Quinoprotein amine dehydrogenase"/>
    <property type="match status" value="1"/>
</dbReference>
<dbReference type="Pfam" id="PF13833">
    <property type="entry name" value="EF-hand_8"/>
    <property type="match status" value="1"/>
</dbReference>
<dbReference type="Proteomes" id="UP000664991">
    <property type="component" value="Unassembled WGS sequence"/>
</dbReference>
<dbReference type="FunFam" id="2.130.10.10:FF:000015">
    <property type="entry name" value="Semaphorin 3B"/>
    <property type="match status" value="1"/>
</dbReference>
<dbReference type="GO" id="GO:0001755">
    <property type="term" value="P:neural crest cell migration"/>
    <property type="evidence" value="ECO:0007669"/>
    <property type="project" value="TreeGrafter"/>
</dbReference>
<dbReference type="FunFam" id="1.10.238.10:FF:000033">
    <property type="entry name" value="Troponin C, slow skeletal and cardiac muscles"/>
    <property type="match status" value="1"/>
</dbReference>
<dbReference type="GO" id="GO:0045499">
    <property type="term" value="F:chemorepellent activity"/>
    <property type="evidence" value="ECO:0007669"/>
    <property type="project" value="TreeGrafter"/>
</dbReference>
<evidence type="ECO:0000256" key="10">
    <source>
        <dbReference type="ARBA" id="ARBA00023179"/>
    </source>
</evidence>
<keyword evidence="6" id="KW-0677">Repeat</keyword>
<dbReference type="InterPro" id="IPR015943">
    <property type="entry name" value="WD40/YVTN_repeat-like_dom_sf"/>
</dbReference>
<comment type="caution">
    <text evidence="16">Lacks conserved residue(s) required for the propagation of feature annotation.</text>
</comment>
<keyword evidence="8" id="KW-0007">Acetylation</keyword>
<keyword evidence="11" id="KW-0325">Glycoprotein</keyword>
<evidence type="ECO:0000256" key="1">
    <source>
        <dbReference type="ARBA" id="ARBA00004613"/>
    </source>
</evidence>
<dbReference type="FunFam" id="2.60.40.10:FF:000030">
    <property type="entry name" value="Semaphorin 3F like"/>
    <property type="match status" value="1"/>
</dbReference>
<name>A0A835ZNN5_SHEEP</name>
<dbReference type="InterPro" id="IPR036179">
    <property type="entry name" value="Ig-like_dom_sf"/>
</dbReference>
<dbReference type="Pfam" id="PF13499">
    <property type="entry name" value="EF-hand_7"/>
    <property type="match status" value="1"/>
</dbReference>
<keyword evidence="3" id="KW-0964">Secreted</keyword>
<dbReference type="PROSITE" id="PS00018">
    <property type="entry name" value="EF_HAND_1"/>
    <property type="match status" value="3"/>
</dbReference>
<evidence type="ECO:0000256" key="13">
    <source>
        <dbReference type="ARBA" id="ARBA00037722"/>
    </source>
</evidence>
<keyword evidence="12" id="KW-0393">Immunoglobulin domain</keyword>
<keyword evidence="5" id="KW-0732">Signal</keyword>
<dbReference type="GO" id="GO:0007411">
    <property type="term" value="P:axon guidance"/>
    <property type="evidence" value="ECO:0007669"/>
    <property type="project" value="TreeGrafter"/>
</dbReference>
<dbReference type="PANTHER" id="PTHR11036:SF20">
    <property type="entry name" value="SEMAPHORIN-3G"/>
    <property type="match status" value="1"/>
</dbReference>
<dbReference type="SMART" id="SM00423">
    <property type="entry name" value="PSI"/>
    <property type="match status" value="1"/>
</dbReference>
<dbReference type="PROSITE" id="PS51004">
    <property type="entry name" value="SEMA"/>
    <property type="match status" value="1"/>
</dbReference>
<feature type="domain" description="Ig-like" evidence="18">
    <location>
        <begin position="682"/>
        <end position="769"/>
    </location>
</feature>
<keyword evidence="7" id="KW-0106">Calcium</keyword>
<accession>A0A835ZNN5</accession>
<dbReference type="InterPro" id="IPR013783">
    <property type="entry name" value="Ig-like_fold"/>
</dbReference>
<dbReference type="InterPro" id="IPR013151">
    <property type="entry name" value="Immunoglobulin_dom"/>
</dbReference>
<evidence type="ECO:0000313" key="21">
    <source>
        <dbReference type="Proteomes" id="UP000664991"/>
    </source>
</evidence>
<evidence type="ECO:0000256" key="12">
    <source>
        <dbReference type="ARBA" id="ARBA00023319"/>
    </source>
</evidence>
<dbReference type="CDD" id="cd00051">
    <property type="entry name" value="EFh"/>
    <property type="match status" value="2"/>
</dbReference>
<dbReference type="InterPro" id="IPR011992">
    <property type="entry name" value="EF-hand-dom_pair"/>
</dbReference>
<dbReference type="GO" id="GO:0005576">
    <property type="term" value="C:extracellular region"/>
    <property type="evidence" value="ECO:0007669"/>
    <property type="project" value="UniProtKB-SubCell"/>
</dbReference>
<evidence type="ECO:0000313" key="20">
    <source>
        <dbReference type="EMBL" id="KAG5197670.1"/>
    </source>
</evidence>
<evidence type="ECO:0000259" key="17">
    <source>
        <dbReference type="PROSITE" id="PS50222"/>
    </source>
</evidence>
<dbReference type="GO" id="GO:0030215">
    <property type="term" value="F:semaphorin receptor binding"/>
    <property type="evidence" value="ECO:0007669"/>
    <property type="project" value="InterPro"/>
</dbReference>
<evidence type="ECO:0000256" key="9">
    <source>
        <dbReference type="ARBA" id="ARBA00023157"/>
    </source>
</evidence>
<dbReference type="InterPro" id="IPR007110">
    <property type="entry name" value="Ig-like_dom"/>
</dbReference>
<dbReference type="SUPFAM" id="SSF101912">
    <property type="entry name" value="Sema domain"/>
    <property type="match status" value="1"/>
</dbReference>
<comment type="caution">
    <text evidence="20">The sequence shown here is derived from an EMBL/GenBank/DDBJ whole genome shotgun (WGS) entry which is preliminary data.</text>
</comment>
<organism evidence="20 21">
    <name type="scientific">Ovis aries</name>
    <name type="common">Sheep</name>
    <dbReference type="NCBI Taxonomy" id="9940"/>
    <lineage>
        <taxon>Eukaryota</taxon>
        <taxon>Metazoa</taxon>
        <taxon>Chordata</taxon>
        <taxon>Craniata</taxon>
        <taxon>Vertebrata</taxon>
        <taxon>Euteleostomi</taxon>
        <taxon>Mammalia</taxon>
        <taxon>Eutheria</taxon>
        <taxon>Laurasiatheria</taxon>
        <taxon>Artiodactyla</taxon>
        <taxon>Ruminantia</taxon>
        <taxon>Pecora</taxon>
        <taxon>Bovidae</taxon>
        <taxon>Caprinae</taxon>
        <taxon>Ovis</taxon>
    </lineage>
</organism>
<keyword evidence="4" id="KW-0479">Metal-binding</keyword>
<dbReference type="InterPro" id="IPR016201">
    <property type="entry name" value="PSI"/>
</dbReference>
<reference evidence="20 21" key="1">
    <citation type="submission" date="2020-12" db="EMBL/GenBank/DDBJ databases">
        <title>De novo assembly of Tibetan sheep genome.</title>
        <authorList>
            <person name="Li X."/>
        </authorList>
    </citation>
    <scope>NUCLEOTIDE SEQUENCE [LARGE SCALE GENOMIC DNA]</scope>
    <source>
        <tissue evidence="20">Heart</tissue>
    </source>
</reference>
<dbReference type="GO" id="GO:0071526">
    <property type="term" value="P:semaphorin-plexin signaling pathway"/>
    <property type="evidence" value="ECO:0007669"/>
    <property type="project" value="TreeGrafter"/>
</dbReference>
<dbReference type="GO" id="GO:0008092">
    <property type="term" value="F:cytoskeletal protein binding"/>
    <property type="evidence" value="ECO:0007669"/>
    <property type="project" value="UniProtKB-ARBA"/>
</dbReference>
<evidence type="ECO:0000256" key="3">
    <source>
        <dbReference type="ARBA" id="ARBA00022525"/>
    </source>
</evidence>
<dbReference type="Gene3D" id="3.30.1680.10">
    <property type="entry name" value="ligand-binding face of the semaphorins, domain 2"/>
    <property type="match status" value="1"/>
</dbReference>
<dbReference type="Pfam" id="PF00047">
    <property type="entry name" value="ig"/>
    <property type="match status" value="1"/>
</dbReference>
<dbReference type="SMART" id="SM00630">
    <property type="entry name" value="Sema"/>
    <property type="match status" value="1"/>
</dbReference>
<feature type="domain" description="Sema" evidence="19">
    <location>
        <begin position="145"/>
        <end position="632"/>
    </location>
</feature>
<dbReference type="InterPro" id="IPR036352">
    <property type="entry name" value="Semap_dom_sf"/>
</dbReference>
<keyword evidence="10" id="KW-0514">Muscle protein</keyword>
<evidence type="ECO:0000256" key="14">
    <source>
        <dbReference type="ARBA" id="ARBA00038202"/>
    </source>
</evidence>
<feature type="domain" description="EF-hand" evidence="17">
    <location>
        <begin position="52"/>
        <end position="87"/>
    </location>
</feature>
<gene>
    <name evidence="20" type="ORF">JEQ12_008399</name>
</gene>
<evidence type="ECO:0000256" key="7">
    <source>
        <dbReference type="ARBA" id="ARBA00022837"/>
    </source>
</evidence>
<evidence type="ECO:0000259" key="18">
    <source>
        <dbReference type="PROSITE" id="PS50835"/>
    </source>
</evidence>
<evidence type="ECO:0000256" key="15">
    <source>
        <dbReference type="ARBA" id="ARBA00044185"/>
    </source>
</evidence>
<evidence type="ECO:0000256" key="11">
    <source>
        <dbReference type="ARBA" id="ARBA00023180"/>
    </source>
</evidence>
<comment type="function">
    <text evidence="13">Troponin is the central regulatory protein of striated muscle contraction. Tn consists of three components: Tn-I which is the inhibitor of actomyosin ATPase, Tn-T which contains the binding site for tropomyosin and Tn-C. The binding of calcium to Tn-C abolishes the inhibitory action of Tn on actin filaments.</text>
</comment>
<dbReference type="SMART" id="SM00054">
    <property type="entry name" value="EFh"/>
    <property type="match status" value="4"/>
</dbReference>
<comment type="subcellular location">
    <subcellularLocation>
        <location evidence="1">Secreted</location>
    </subcellularLocation>
</comment>
<evidence type="ECO:0000256" key="6">
    <source>
        <dbReference type="ARBA" id="ARBA00022737"/>
    </source>
</evidence>
<dbReference type="GO" id="GO:0030335">
    <property type="term" value="P:positive regulation of cell migration"/>
    <property type="evidence" value="ECO:0007669"/>
    <property type="project" value="TreeGrafter"/>
</dbReference>
<evidence type="ECO:0000256" key="4">
    <source>
        <dbReference type="ARBA" id="ARBA00022723"/>
    </source>
</evidence>
<evidence type="ECO:0000256" key="16">
    <source>
        <dbReference type="PROSITE-ProRule" id="PRU00352"/>
    </source>
</evidence>
<proteinExistence type="inferred from homology"/>
<dbReference type="PROSITE" id="PS50835">
    <property type="entry name" value="IG_LIKE"/>
    <property type="match status" value="1"/>
</dbReference>
<dbReference type="PROSITE" id="PS50222">
    <property type="entry name" value="EF_HAND_2"/>
    <property type="match status" value="3"/>
</dbReference>